<keyword evidence="3" id="KW-0808">Transferase</keyword>
<dbReference type="InterPro" id="IPR017441">
    <property type="entry name" value="Protein_kinase_ATP_BS"/>
</dbReference>
<sequence length="707" mass="69373">MTSGEREQHGPQEPHGAGGGSGPGQAGGTPPPAAGGGGAGAGPGVPRAASRSGPKRGADDDLTGRLIGGRYRVTGRIGRGGMGVVCRADDQVLGREVALKVLRAYTDASAPELADLRTRMQREARAAARIRHAGVVTVHDVIDEAGRPVIVMELVDGPSLDDAIGRRGPLDPREIARIGAAVMDALDAAHQVGVLHRDVKPGNVLLDSSGRVVLTDFGIASIEAPGDGATTNITRSGELVGSLDYLPPERAQGMDPSPASDIWSLGMTLYAAVEGGGAPFRRTSVYSTLTAIVTEPLPEPRRAGPLAPVLYALMAKNPADRPSAAQARSMLEAVAEGRDPGVAPPPAPQPGSPYVPTATNIRAAVAPDGAPSAPSAAPAGAGNAGAPPASWLSGPGGQGAPGPQEQSAGAAQTQAQGPFHDPPGVVAGPFVGATGPHPYPGSRGGISQGDTATLPARRSRRVLLAVAAVLAVLATGGGVTYALVGGSGDTTAAGGRQSAAPATTPGRPGEPSATTGQGEVNGKGKGQSAPPPAPGRPAGGASSQPSKPAGTGGGSGGQATGGAASGGSQGDMGGLLSGGTQGGGSGGSGGTGGSGGGTTTGGGAATGGGGPTQGQSCAAVAGGRANCAVWRTAASYTASFQQVGHLNAGTNYFYCQANLGRRETYGKWTNVWWAKTDDDSGNSGVYVSVVYLTGGENDQPVPGLRTC</sequence>
<keyword evidence="2" id="KW-0723">Serine/threonine-protein kinase</keyword>
<feature type="transmembrane region" description="Helical" evidence="9">
    <location>
        <begin position="462"/>
        <end position="484"/>
    </location>
</feature>
<dbReference type="SUPFAM" id="SSF56112">
    <property type="entry name" value="Protein kinase-like (PK-like)"/>
    <property type="match status" value="1"/>
</dbReference>
<feature type="domain" description="Protein kinase" evidence="10">
    <location>
        <begin position="71"/>
        <end position="334"/>
    </location>
</feature>
<feature type="region of interest" description="Disordered" evidence="8">
    <location>
        <begin position="337"/>
        <end position="451"/>
    </location>
</feature>
<name>A0ABQ2VDW4_9ACTN</name>
<comment type="caution">
    <text evidence="11">The sequence shown here is derived from an EMBL/GenBank/DDBJ whole genome shotgun (WGS) entry which is preliminary data.</text>
</comment>
<dbReference type="PROSITE" id="PS00108">
    <property type="entry name" value="PROTEIN_KINASE_ST"/>
    <property type="match status" value="1"/>
</dbReference>
<keyword evidence="9" id="KW-1133">Transmembrane helix</keyword>
<dbReference type="EC" id="2.7.11.1" evidence="1"/>
<evidence type="ECO:0000256" key="2">
    <source>
        <dbReference type="ARBA" id="ARBA00022527"/>
    </source>
</evidence>
<keyword evidence="6 7" id="KW-0067">ATP-binding</keyword>
<keyword evidence="5" id="KW-0418">Kinase</keyword>
<dbReference type="CDD" id="cd14014">
    <property type="entry name" value="STKc_PknB_like"/>
    <property type="match status" value="1"/>
</dbReference>
<feature type="compositionally biased region" description="Gly residues" evidence="8">
    <location>
        <begin position="550"/>
        <end position="612"/>
    </location>
</feature>
<feature type="compositionally biased region" description="Gly residues" evidence="8">
    <location>
        <begin position="16"/>
        <end position="27"/>
    </location>
</feature>
<dbReference type="InterPro" id="IPR011009">
    <property type="entry name" value="Kinase-like_dom_sf"/>
</dbReference>
<evidence type="ECO:0000256" key="7">
    <source>
        <dbReference type="PROSITE-ProRule" id="PRU10141"/>
    </source>
</evidence>
<feature type="compositionally biased region" description="Low complexity" evidence="8">
    <location>
        <begin position="363"/>
        <end position="390"/>
    </location>
</feature>
<dbReference type="SMART" id="SM00220">
    <property type="entry name" value="S_TKc"/>
    <property type="match status" value="1"/>
</dbReference>
<dbReference type="Gene3D" id="3.30.200.20">
    <property type="entry name" value="Phosphorylase Kinase, domain 1"/>
    <property type="match status" value="1"/>
</dbReference>
<feature type="binding site" evidence="7">
    <location>
        <position position="100"/>
    </location>
    <ligand>
        <name>ATP</name>
        <dbReference type="ChEBI" id="CHEBI:30616"/>
    </ligand>
</feature>
<dbReference type="InterPro" id="IPR008271">
    <property type="entry name" value="Ser/Thr_kinase_AS"/>
</dbReference>
<reference evidence="12" key="1">
    <citation type="journal article" date="2019" name="Int. J. Syst. Evol. Microbiol.">
        <title>The Global Catalogue of Microorganisms (GCM) 10K type strain sequencing project: providing services to taxonomists for standard genome sequencing and annotation.</title>
        <authorList>
            <consortium name="The Broad Institute Genomics Platform"/>
            <consortium name="The Broad Institute Genome Sequencing Center for Infectious Disease"/>
            <person name="Wu L."/>
            <person name="Ma J."/>
        </authorList>
    </citation>
    <scope>NUCLEOTIDE SEQUENCE [LARGE SCALE GENOMIC DNA]</scope>
    <source>
        <strain evidence="12">JCM 3399</strain>
    </source>
</reference>
<accession>A0ABQ2VDW4</accession>
<dbReference type="PROSITE" id="PS00107">
    <property type="entry name" value="PROTEIN_KINASE_ATP"/>
    <property type="match status" value="1"/>
</dbReference>
<dbReference type="Gene3D" id="1.10.510.10">
    <property type="entry name" value="Transferase(Phosphotransferase) domain 1"/>
    <property type="match status" value="1"/>
</dbReference>
<feature type="region of interest" description="Disordered" evidence="8">
    <location>
        <begin position="491"/>
        <end position="616"/>
    </location>
</feature>
<keyword evidence="9" id="KW-0472">Membrane</keyword>
<dbReference type="RefSeq" id="WP_373299903.1">
    <property type="nucleotide sequence ID" value="NZ_BMRP01000017.1"/>
</dbReference>
<evidence type="ECO:0000256" key="5">
    <source>
        <dbReference type="ARBA" id="ARBA00022777"/>
    </source>
</evidence>
<dbReference type="PROSITE" id="PS50011">
    <property type="entry name" value="PROTEIN_KINASE_DOM"/>
    <property type="match status" value="1"/>
</dbReference>
<feature type="compositionally biased region" description="Low complexity" evidence="8">
    <location>
        <begin position="401"/>
        <end position="416"/>
    </location>
</feature>
<organism evidence="11 12">
    <name type="scientific">Streptomyces albospinus</name>
    <dbReference type="NCBI Taxonomy" id="285515"/>
    <lineage>
        <taxon>Bacteria</taxon>
        <taxon>Bacillati</taxon>
        <taxon>Actinomycetota</taxon>
        <taxon>Actinomycetes</taxon>
        <taxon>Kitasatosporales</taxon>
        <taxon>Streptomycetaceae</taxon>
        <taxon>Streptomyces</taxon>
    </lineage>
</organism>
<evidence type="ECO:0000259" key="10">
    <source>
        <dbReference type="PROSITE" id="PS50011"/>
    </source>
</evidence>
<evidence type="ECO:0000256" key="6">
    <source>
        <dbReference type="ARBA" id="ARBA00022840"/>
    </source>
</evidence>
<feature type="compositionally biased region" description="Basic and acidic residues" evidence="8">
    <location>
        <begin position="1"/>
        <end position="12"/>
    </location>
</feature>
<gene>
    <name evidence="11" type="ORF">GCM10010211_48080</name>
</gene>
<keyword evidence="9" id="KW-0812">Transmembrane</keyword>
<dbReference type="EMBL" id="BMRP01000017">
    <property type="protein sequence ID" value="GGU76446.1"/>
    <property type="molecule type" value="Genomic_DNA"/>
</dbReference>
<dbReference type="Pfam" id="PF00069">
    <property type="entry name" value="Pkinase"/>
    <property type="match status" value="1"/>
</dbReference>
<proteinExistence type="predicted"/>
<evidence type="ECO:0000256" key="8">
    <source>
        <dbReference type="SAM" id="MobiDB-lite"/>
    </source>
</evidence>
<evidence type="ECO:0000313" key="11">
    <source>
        <dbReference type="EMBL" id="GGU76446.1"/>
    </source>
</evidence>
<protein>
    <recommendedName>
        <fullName evidence="1">non-specific serine/threonine protein kinase</fullName>
        <ecNumber evidence="1">2.7.11.1</ecNumber>
    </recommendedName>
</protein>
<keyword evidence="12" id="KW-1185">Reference proteome</keyword>
<evidence type="ECO:0000256" key="1">
    <source>
        <dbReference type="ARBA" id="ARBA00012513"/>
    </source>
</evidence>
<dbReference type="PANTHER" id="PTHR43289">
    <property type="entry name" value="MITOGEN-ACTIVATED PROTEIN KINASE KINASE KINASE 20-RELATED"/>
    <property type="match status" value="1"/>
</dbReference>
<dbReference type="PANTHER" id="PTHR43289:SF6">
    <property type="entry name" value="SERINE_THREONINE-PROTEIN KINASE NEKL-3"/>
    <property type="match status" value="1"/>
</dbReference>
<feature type="region of interest" description="Disordered" evidence="8">
    <location>
        <begin position="1"/>
        <end position="64"/>
    </location>
</feature>
<keyword evidence="4 7" id="KW-0547">Nucleotide-binding</keyword>
<dbReference type="Proteomes" id="UP000654471">
    <property type="component" value="Unassembled WGS sequence"/>
</dbReference>
<evidence type="ECO:0000313" key="12">
    <source>
        <dbReference type="Proteomes" id="UP000654471"/>
    </source>
</evidence>
<dbReference type="InterPro" id="IPR000719">
    <property type="entry name" value="Prot_kinase_dom"/>
</dbReference>
<evidence type="ECO:0000256" key="9">
    <source>
        <dbReference type="SAM" id="Phobius"/>
    </source>
</evidence>
<feature type="compositionally biased region" description="Gly residues" evidence="8">
    <location>
        <begin position="34"/>
        <end position="43"/>
    </location>
</feature>
<evidence type="ECO:0000256" key="3">
    <source>
        <dbReference type="ARBA" id="ARBA00022679"/>
    </source>
</evidence>
<evidence type="ECO:0000256" key="4">
    <source>
        <dbReference type="ARBA" id="ARBA00022741"/>
    </source>
</evidence>
<feature type="compositionally biased region" description="Pro residues" evidence="8">
    <location>
        <begin position="342"/>
        <end position="353"/>
    </location>
</feature>